<proteinExistence type="predicted"/>
<dbReference type="SUPFAM" id="SSF52540">
    <property type="entry name" value="P-loop containing nucleoside triphosphate hydrolases"/>
    <property type="match status" value="1"/>
</dbReference>
<feature type="domain" description="IstB-like ATP-binding" evidence="1">
    <location>
        <begin position="115"/>
        <end position="229"/>
    </location>
</feature>
<evidence type="ECO:0000313" key="3">
    <source>
        <dbReference type="Proteomes" id="UP000494115"/>
    </source>
</evidence>
<name>A0A6S7B959_9BURK</name>
<evidence type="ECO:0000313" key="2">
    <source>
        <dbReference type="EMBL" id="CAB3783315.1"/>
    </source>
</evidence>
<dbReference type="Pfam" id="PF01695">
    <property type="entry name" value="IstB_IS21"/>
    <property type="match status" value="1"/>
</dbReference>
<sequence length="251" mass="28251">MSQKKIAVCIKHGEFGSEGIALSSFVHWTGCPTCAEERAQEVWAREESERAEVSARMAKQRRSYACIPSRFDGCTFDNYVTDTEGKRAALTAVRNFVEALDSRLDPSSKEPFWLAMHGKVGTGKSHLCVAAINAVIEKHSPMYMEVPRIVQRVSATWRRDSSESESDVVRNLTTVGLLVIDEIGVQRGTEFEQTIMTDILNARYSNHMPTILATNYNKPNLDAVLGDRIADRLREVGKRVIFDWESCRGKY</sequence>
<dbReference type="InterPro" id="IPR027417">
    <property type="entry name" value="P-loop_NTPase"/>
</dbReference>
<dbReference type="GO" id="GO:0006260">
    <property type="term" value="P:DNA replication"/>
    <property type="evidence" value="ECO:0007669"/>
    <property type="project" value="TreeGrafter"/>
</dbReference>
<dbReference type="PANTHER" id="PTHR30050">
    <property type="entry name" value="CHROMOSOMAL REPLICATION INITIATOR PROTEIN DNAA"/>
    <property type="match status" value="1"/>
</dbReference>
<evidence type="ECO:0000259" key="1">
    <source>
        <dbReference type="Pfam" id="PF01695"/>
    </source>
</evidence>
<organism evidence="2 3">
    <name type="scientific">Pararobbsia alpina</name>
    <dbReference type="NCBI Taxonomy" id="621374"/>
    <lineage>
        <taxon>Bacteria</taxon>
        <taxon>Pseudomonadati</taxon>
        <taxon>Pseudomonadota</taxon>
        <taxon>Betaproteobacteria</taxon>
        <taxon>Burkholderiales</taxon>
        <taxon>Burkholderiaceae</taxon>
        <taxon>Pararobbsia</taxon>
    </lineage>
</organism>
<keyword evidence="3" id="KW-1185">Reference proteome</keyword>
<dbReference type="InterPro" id="IPR002611">
    <property type="entry name" value="IstB_ATP-bd"/>
</dbReference>
<dbReference type="GO" id="GO:0005524">
    <property type="term" value="F:ATP binding"/>
    <property type="evidence" value="ECO:0007669"/>
    <property type="project" value="InterPro"/>
</dbReference>
<dbReference type="Proteomes" id="UP000494115">
    <property type="component" value="Unassembled WGS sequence"/>
</dbReference>
<dbReference type="PANTHER" id="PTHR30050:SF4">
    <property type="entry name" value="ATP-BINDING PROTEIN RV3427C IN INSERTION SEQUENCE-RELATED"/>
    <property type="match status" value="1"/>
</dbReference>
<dbReference type="RefSeq" id="WP_175104221.1">
    <property type="nucleotide sequence ID" value="NZ_CADIKM010000005.1"/>
</dbReference>
<accession>A0A6S7B959</accession>
<reference evidence="2 3" key="1">
    <citation type="submission" date="2020-04" db="EMBL/GenBank/DDBJ databases">
        <authorList>
            <person name="De Canck E."/>
        </authorList>
    </citation>
    <scope>NUCLEOTIDE SEQUENCE [LARGE SCALE GENOMIC DNA]</scope>
    <source>
        <strain evidence="2 3">LMG 28138</strain>
    </source>
</reference>
<dbReference type="AlphaFoldDB" id="A0A6S7B959"/>
<gene>
    <name evidence="2" type="primary">dnaC</name>
    <name evidence="2" type="ORF">LMG28138_01615</name>
</gene>
<dbReference type="Gene3D" id="3.40.50.300">
    <property type="entry name" value="P-loop containing nucleotide triphosphate hydrolases"/>
    <property type="match status" value="1"/>
</dbReference>
<dbReference type="EMBL" id="CADIKM010000005">
    <property type="protein sequence ID" value="CAB3783315.1"/>
    <property type="molecule type" value="Genomic_DNA"/>
</dbReference>
<protein>
    <submittedName>
        <fullName evidence="2">DNA replication protein DnaC</fullName>
    </submittedName>
</protein>